<dbReference type="Proteomes" id="UP000285951">
    <property type="component" value="Unassembled WGS sequence"/>
</dbReference>
<reference evidence="3 4" key="1">
    <citation type="submission" date="2019-11" db="EMBL/GenBank/DDBJ databases">
        <title>Draft genome sequence of Labilibaculum sp. strain SYP isolated from Black Sea.</title>
        <authorList>
            <person name="Yadav S."/>
            <person name="Villanueva L."/>
        </authorList>
    </citation>
    <scope>NUCLEOTIDE SEQUENCE [LARGE SCALE GENOMIC DNA]</scope>
    <source>
        <strain evidence="3 4">44</strain>
    </source>
</reference>
<proteinExistence type="predicted"/>
<name>A0A7M4D9S3_9BACT</name>
<sequence>MKKSNKNQKRSRFGNANEIKALLILGLIILLVAIVVYAPVINERDKSETLKFSSFEGKEMLDNMVCMVRGDIKSKSTLPIQIEDKTYRGCCQKCMDKLERNVNNIRFTIDPITGQSINKADAVIKQDPHDNKRVLFFKSNETYNQYLKIINKK</sequence>
<dbReference type="EMBL" id="QTZN02000047">
    <property type="protein sequence ID" value="MVB08607.1"/>
    <property type="molecule type" value="Genomic_DNA"/>
</dbReference>
<evidence type="ECO:0008006" key="6">
    <source>
        <dbReference type="Google" id="ProtNLM"/>
    </source>
</evidence>
<evidence type="ECO:0000256" key="1">
    <source>
        <dbReference type="SAM" id="Phobius"/>
    </source>
</evidence>
<dbReference type="RefSeq" id="WP_156196826.1">
    <property type="nucleotide sequence ID" value="NZ_QTZN02000047.1"/>
</dbReference>
<keyword evidence="1" id="KW-1133">Transmembrane helix</keyword>
<evidence type="ECO:0000313" key="3">
    <source>
        <dbReference type="EMBL" id="MVB08607.1"/>
    </source>
</evidence>
<evidence type="ECO:0000313" key="5">
    <source>
        <dbReference type="Proteomes" id="UP000462449"/>
    </source>
</evidence>
<keyword evidence="4" id="KW-1185">Reference proteome</keyword>
<dbReference type="OrthoDB" id="1122197at2"/>
<keyword evidence="1" id="KW-0472">Membrane</keyword>
<protein>
    <recommendedName>
        <fullName evidence="6">TRASH domain-containing protein</fullName>
    </recommendedName>
</protein>
<evidence type="ECO:0000313" key="4">
    <source>
        <dbReference type="Proteomes" id="UP000285951"/>
    </source>
</evidence>
<organism evidence="2 5">
    <name type="scientific">Labilibaculum euxinus</name>
    <dbReference type="NCBI Taxonomy" id="2686357"/>
    <lineage>
        <taxon>Bacteria</taxon>
        <taxon>Pseudomonadati</taxon>
        <taxon>Bacteroidota</taxon>
        <taxon>Bacteroidia</taxon>
        <taxon>Marinilabiliales</taxon>
        <taxon>Marinifilaceae</taxon>
        <taxon>Labilibaculum</taxon>
    </lineage>
</organism>
<evidence type="ECO:0000313" key="2">
    <source>
        <dbReference type="EMBL" id="MUP39402.1"/>
    </source>
</evidence>
<gene>
    <name evidence="3" type="ORF">DWB62_016395</name>
    <name evidence="2" type="ORF">GNY23_16395</name>
</gene>
<dbReference type="AlphaFoldDB" id="A0A7M4D9S3"/>
<feature type="transmembrane region" description="Helical" evidence="1">
    <location>
        <begin position="21"/>
        <end position="40"/>
    </location>
</feature>
<reference evidence="2 5" key="2">
    <citation type="submission" date="2019-12" db="EMBL/GenBank/DDBJ databases">
        <title>Draft genome sequence of Labilibaculum sp. strain 44 isolated from deep waters of Black Sea.</title>
        <authorList>
            <person name="Yadav S."/>
            <person name="Villanueva L."/>
        </authorList>
    </citation>
    <scope>NUCLEOTIDE SEQUENCE [LARGE SCALE GENOMIC DNA]</scope>
    <source>
        <strain evidence="2 5">44</strain>
    </source>
</reference>
<accession>A0A7M4D9S3</accession>
<keyword evidence="1" id="KW-0812">Transmembrane</keyword>
<comment type="caution">
    <text evidence="2">The sequence shown here is derived from an EMBL/GenBank/DDBJ whole genome shotgun (WGS) entry which is preliminary data.</text>
</comment>
<dbReference type="EMBL" id="WOTW01000047">
    <property type="protein sequence ID" value="MUP39402.1"/>
    <property type="molecule type" value="Genomic_DNA"/>
</dbReference>
<dbReference type="Proteomes" id="UP000462449">
    <property type="component" value="Unassembled WGS sequence"/>
</dbReference>